<organism evidence="2 3">
    <name type="scientific">Cladophialophora bantiana (strain ATCC 10958 / CBS 173.52 / CDC B-1940 / NIH 8579)</name>
    <name type="common">Xylohypha bantiana</name>
    <dbReference type="NCBI Taxonomy" id="1442370"/>
    <lineage>
        <taxon>Eukaryota</taxon>
        <taxon>Fungi</taxon>
        <taxon>Dikarya</taxon>
        <taxon>Ascomycota</taxon>
        <taxon>Pezizomycotina</taxon>
        <taxon>Eurotiomycetes</taxon>
        <taxon>Chaetothyriomycetidae</taxon>
        <taxon>Chaetothyriales</taxon>
        <taxon>Herpotrichiellaceae</taxon>
        <taxon>Cladophialophora</taxon>
    </lineage>
</organism>
<proteinExistence type="predicted"/>
<dbReference type="EMBL" id="KN846982">
    <property type="protein sequence ID" value="KIW96758.1"/>
    <property type="molecule type" value="Genomic_DNA"/>
</dbReference>
<dbReference type="GeneID" id="27695077"/>
<evidence type="ECO:0000313" key="3">
    <source>
        <dbReference type="Proteomes" id="UP000053789"/>
    </source>
</evidence>
<evidence type="ECO:0000256" key="1">
    <source>
        <dbReference type="SAM" id="MobiDB-lite"/>
    </source>
</evidence>
<dbReference type="OrthoDB" id="5394455at2759"/>
<dbReference type="RefSeq" id="XP_016623427.1">
    <property type="nucleotide sequence ID" value="XM_016759906.1"/>
</dbReference>
<keyword evidence="3" id="KW-1185">Reference proteome</keyword>
<name>A0A0D2HTH8_CLAB1</name>
<protein>
    <submittedName>
        <fullName evidence="2">Uncharacterized protein</fullName>
    </submittedName>
</protein>
<dbReference type="Proteomes" id="UP000053789">
    <property type="component" value="Unassembled WGS sequence"/>
</dbReference>
<feature type="region of interest" description="Disordered" evidence="1">
    <location>
        <begin position="33"/>
        <end position="63"/>
    </location>
</feature>
<accession>A0A0D2HTH8</accession>
<dbReference type="AlphaFoldDB" id="A0A0D2HTH8"/>
<dbReference type="VEuPathDB" id="FungiDB:Z519_02149"/>
<dbReference type="HOGENOM" id="CLU_156018_0_0_1"/>
<gene>
    <name evidence="2" type="ORF">Z519_02149</name>
</gene>
<sequence length="111" mass="11866">MQVAAFLSDLKSLSVCSHEAAVALVKPSLITTADDTNQSPAKAEDTPGRPLQPSASEEHHDQDLQRANELVSLYYDVKLKYLKAGPDTDLVQAGKDVDQIIAALSSSKGQC</sequence>
<evidence type="ECO:0000313" key="2">
    <source>
        <dbReference type="EMBL" id="KIW96758.1"/>
    </source>
</evidence>
<reference evidence="2" key="1">
    <citation type="submission" date="2015-01" db="EMBL/GenBank/DDBJ databases">
        <title>The Genome Sequence of Cladophialophora bantiana CBS 173.52.</title>
        <authorList>
            <consortium name="The Broad Institute Genomics Platform"/>
            <person name="Cuomo C."/>
            <person name="de Hoog S."/>
            <person name="Gorbushina A."/>
            <person name="Stielow B."/>
            <person name="Teixiera M."/>
            <person name="Abouelleil A."/>
            <person name="Chapman S.B."/>
            <person name="Priest M."/>
            <person name="Young S.K."/>
            <person name="Wortman J."/>
            <person name="Nusbaum C."/>
            <person name="Birren B."/>
        </authorList>
    </citation>
    <scope>NUCLEOTIDE SEQUENCE [LARGE SCALE GENOMIC DNA]</scope>
    <source>
        <strain evidence="2">CBS 173.52</strain>
    </source>
</reference>